<dbReference type="EMBL" id="FTNR01000027">
    <property type="protein sequence ID" value="SIS20316.1"/>
    <property type="molecule type" value="Genomic_DNA"/>
</dbReference>
<protein>
    <submittedName>
        <fullName evidence="1">Uncharacterized protein</fullName>
    </submittedName>
</protein>
<keyword evidence="2" id="KW-1185">Reference proteome</keyword>
<dbReference type="InterPro" id="IPR058321">
    <property type="entry name" value="DUF8008"/>
</dbReference>
<accession>A0A1N7H622</accession>
<organism evidence="1 2">
    <name type="scientific">Natronorubrum thiooxidans</name>
    <dbReference type="NCBI Taxonomy" id="308853"/>
    <lineage>
        <taxon>Archaea</taxon>
        <taxon>Methanobacteriati</taxon>
        <taxon>Methanobacteriota</taxon>
        <taxon>Stenosarchaea group</taxon>
        <taxon>Halobacteria</taxon>
        <taxon>Halobacteriales</taxon>
        <taxon>Natrialbaceae</taxon>
        <taxon>Natronorubrum</taxon>
    </lineage>
</organism>
<reference evidence="2" key="1">
    <citation type="submission" date="2017-01" db="EMBL/GenBank/DDBJ databases">
        <authorList>
            <person name="Varghese N."/>
            <person name="Submissions S."/>
        </authorList>
    </citation>
    <scope>NUCLEOTIDE SEQUENCE [LARGE SCALE GENOMIC DNA]</scope>
    <source>
        <strain evidence="2">type strain: HArc-</strain>
    </source>
</reference>
<gene>
    <name evidence="1" type="ORF">SAMN05421752_12713</name>
</gene>
<evidence type="ECO:0000313" key="1">
    <source>
        <dbReference type="EMBL" id="SIS20316.1"/>
    </source>
</evidence>
<name>A0A1N7H622_9EURY</name>
<proteinExistence type="predicted"/>
<dbReference type="AlphaFoldDB" id="A0A1N7H622"/>
<dbReference type="Pfam" id="PF26032">
    <property type="entry name" value="DUF8008"/>
    <property type="match status" value="1"/>
</dbReference>
<dbReference type="Proteomes" id="UP000185936">
    <property type="component" value="Unassembled WGS sequence"/>
</dbReference>
<sequence length="106" mass="11683">MDENMLRATTSSLPSRLASKFWKACVDSTVSDNPWQKGSAGVREYVSAGDMKHWIRRQEAGVSDSYAKKLVSRTIDALLELSKGRLAVKKGDSERTALSTPSDVFC</sequence>
<evidence type="ECO:0000313" key="2">
    <source>
        <dbReference type="Proteomes" id="UP000185936"/>
    </source>
</evidence>